<evidence type="ECO:0000313" key="4">
    <source>
        <dbReference type="Proteomes" id="UP000031552"/>
    </source>
</evidence>
<evidence type="ECO:0000313" key="3">
    <source>
        <dbReference type="EMBL" id="CDR33695.1"/>
    </source>
</evidence>
<evidence type="ECO:0000256" key="1">
    <source>
        <dbReference type="ARBA" id="ARBA00006484"/>
    </source>
</evidence>
<gene>
    <name evidence="3" type="primary">fabg3</name>
    <name evidence="3" type="ORF">CSEC_0867</name>
</gene>
<dbReference type="PANTHER" id="PTHR43639">
    <property type="entry name" value="OXIDOREDUCTASE, SHORT-CHAIN DEHYDROGENASE/REDUCTASE FAMILY (AFU_ORTHOLOGUE AFUA_5G02870)"/>
    <property type="match status" value="1"/>
</dbReference>
<dbReference type="InterPro" id="IPR036291">
    <property type="entry name" value="NAD(P)-bd_dom_sf"/>
</dbReference>
<protein>
    <submittedName>
        <fullName evidence="3">3-oxoacyl-[acyl-carrier-protein] reductase</fullName>
        <ecNumber evidence="3">1.1.1.100</ecNumber>
    </submittedName>
</protein>
<sequence>MKWSLVTGGAKRLGKEIASHLAKRKNNIVIHYRRSEKEAQDLAHHLMSLYGIHAETIQGDFTNREMTEDFINRYLNRFQETQNLINNVGNYLIRSCQETCNTEWEDLFNTNFLAPLFICNGLLPSLKKNKGSIINLGVSGLQAFKAESKTSAYTLSKIALLAYTKSLAKDLAKDQVRVNMVSPGYLENAVDLPDDIKRIPMQRAAKMEEVCDVIDFLLSEQSRYITGQNIEVAGGLNL</sequence>
<organism evidence="3 4">
    <name type="scientific">Candidatus Criblamydia sequanensis CRIB-18</name>
    <dbReference type="NCBI Taxonomy" id="1437425"/>
    <lineage>
        <taxon>Bacteria</taxon>
        <taxon>Pseudomonadati</taxon>
        <taxon>Chlamydiota</taxon>
        <taxon>Chlamydiia</taxon>
        <taxon>Parachlamydiales</taxon>
        <taxon>Candidatus Criblamydiaceae</taxon>
        <taxon>Candidatus Criblamydia</taxon>
    </lineage>
</organism>
<dbReference type="PRINTS" id="PR00080">
    <property type="entry name" value="SDRFAMILY"/>
</dbReference>
<dbReference type="EC" id="1.1.1.100" evidence="3"/>
<accession>A0A090D1A7</accession>
<reference evidence="3" key="2">
    <citation type="submission" date="2014-09" db="EMBL/GenBank/DDBJ databases">
        <title>Criblamydia sequanensis harbors a mega-plasmid encoding arsenite resistance.</title>
        <authorList>
            <person name="Bertelli C."/>
            <person name="Goesmann A."/>
            <person name="Greub G."/>
        </authorList>
    </citation>
    <scope>NUCLEOTIDE SEQUENCE [LARGE SCALE GENOMIC DNA]</scope>
    <source>
        <strain evidence="3">CRIB-18</strain>
    </source>
</reference>
<dbReference type="InterPro" id="IPR002347">
    <property type="entry name" value="SDR_fam"/>
</dbReference>
<keyword evidence="4" id="KW-1185">Reference proteome</keyword>
<name>A0A090D1A7_9BACT</name>
<keyword evidence="2 3" id="KW-0560">Oxidoreductase</keyword>
<dbReference type="PANTHER" id="PTHR43639:SF1">
    <property type="entry name" value="SHORT-CHAIN DEHYDROGENASE_REDUCTASE FAMILY PROTEIN"/>
    <property type="match status" value="1"/>
</dbReference>
<dbReference type="STRING" id="1437425.CSEC_0867"/>
<dbReference type="GO" id="GO:0004316">
    <property type="term" value="F:3-oxoacyl-[acyl-carrier-protein] reductase (NADPH) activity"/>
    <property type="evidence" value="ECO:0007669"/>
    <property type="project" value="UniProtKB-EC"/>
</dbReference>
<dbReference type="Pfam" id="PF13561">
    <property type="entry name" value="adh_short_C2"/>
    <property type="match status" value="1"/>
</dbReference>
<evidence type="ECO:0000256" key="2">
    <source>
        <dbReference type="ARBA" id="ARBA00023002"/>
    </source>
</evidence>
<dbReference type="PRINTS" id="PR00081">
    <property type="entry name" value="GDHRDH"/>
</dbReference>
<comment type="caution">
    <text evidence="3">The sequence shown here is derived from an EMBL/GenBank/DDBJ whole genome shotgun (WGS) entry which is preliminary data.</text>
</comment>
<comment type="similarity">
    <text evidence="1">Belongs to the short-chain dehydrogenases/reductases (SDR) family.</text>
</comment>
<proteinExistence type="inferred from homology"/>
<dbReference type="Proteomes" id="UP000031552">
    <property type="component" value="Unassembled WGS sequence"/>
</dbReference>
<reference evidence="3" key="1">
    <citation type="submission" date="2013-12" db="EMBL/GenBank/DDBJ databases">
        <authorList>
            <person name="Linke B."/>
        </authorList>
    </citation>
    <scope>NUCLEOTIDE SEQUENCE [LARGE SCALE GENOMIC DNA]</scope>
    <source>
        <strain evidence="3">CRIB-18</strain>
    </source>
</reference>
<dbReference type="eggNOG" id="COG1028">
    <property type="taxonomic scope" value="Bacteria"/>
</dbReference>
<dbReference type="AlphaFoldDB" id="A0A090D1A7"/>
<dbReference type="EMBL" id="CCEJ010000003">
    <property type="protein sequence ID" value="CDR33695.1"/>
    <property type="molecule type" value="Genomic_DNA"/>
</dbReference>
<dbReference type="RefSeq" id="WP_041017133.1">
    <property type="nucleotide sequence ID" value="NZ_CCEJ010000003.1"/>
</dbReference>
<dbReference type="OrthoDB" id="20590at2"/>
<dbReference type="Gene3D" id="3.40.50.720">
    <property type="entry name" value="NAD(P)-binding Rossmann-like Domain"/>
    <property type="match status" value="1"/>
</dbReference>
<dbReference type="SUPFAM" id="SSF51735">
    <property type="entry name" value="NAD(P)-binding Rossmann-fold domains"/>
    <property type="match status" value="1"/>
</dbReference>